<feature type="chain" id="PRO_5045506928" evidence="3">
    <location>
        <begin position="21"/>
        <end position="113"/>
    </location>
</feature>
<name>A0ABZ3HBB7_9BACT</name>
<proteinExistence type="predicted"/>
<feature type="signal peptide" evidence="3">
    <location>
        <begin position="1"/>
        <end position="20"/>
    </location>
</feature>
<evidence type="ECO:0000313" key="5">
    <source>
        <dbReference type="Proteomes" id="UP001447842"/>
    </source>
</evidence>
<evidence type="ECO:0000256" key="3">
    <source>
        <dbReference type="SAM" id="SignalP"/>
    </source>
</evidence>
<evidence type="ECO:0000256" key="1">
    <source>
        <dbReference type="SAM" id="Coils"/>
    </source>
</evidence>
<organism evidence="4 5">
    <name type="scientific">Sulfurimonas diazotrophicus</name>
    <dbReference type="NCBI Taxonomy" id="3131939"/>
    <lineage>
        <taxon>Bacteria</taxon>
        <taxon>Pseudomonadati</taxon>
        <taxon>Campylobacterota</taxon>
        <taxon>Epsilonproteobacteria</taxon>
        <taxon>Campylobacterales</taxon>
        <taxon>Sulfurimonadaceae</taxon>
        <taxon>Sulfurimonas</taxon>
    </lineage>
</organism>
<keyword evidence="3" id="KW-0732">Signal</keyword>
<sequence>MKRTLLIGALLAAAGTAAFAGPHGDSRMLLNSLDLTSAQKQQLKTIRKEARNERFKLMDQMDDLRDKTNDRILAVLTDDQKKAYIAARSDRMKQRMDKRCDRDKMPMKRPKYD</sequence>
<accession>A0ABZ3HBB7</accession>
<evidence type="ECO:0000313" key="4">
    <source>
        <dbReference type="EMBL" id="XAU15619.1"/>
    </source>
</evidence>
<dbReference type="InterPro" id="IPR012899">
    <property type="entry name" value="LTXXQ"/>
</dbReference>
<feature type="region of interest" description="Disordered" evidence="2">
    <location>
        <begin position="89"/>
        <end position="113"/>
    </location>
</feature>
<feature type="coiled-coil region" evidence="1">
    <location>
        <begin position="33"/>
        <end position="67"/>
    </location>
</feature>
<dbReference type="EMBL" id="CP147920">
    <property type="protein sequence ID" value="XAU15619.1"/>
    <property type="molecule type" value="Genomic_DNA"/>
</dbReference>
<keyword evidence="5" id="KW-1185">Reference proteome</keyword>
<reference evidence="4 5" key="1">
    <citation type="submission" date="2024-03" db="EMBL/GenBank/DDBJ databases">
        <title>Sulfurimonas sp. HSL3-1.</title>
        <authorList>
            <person name="Wang S."/>
        </authorList>
    </citation>
    <scope>NUCLEOTIDE SEQUENCE [LARGE SCALE GENOMIC DNA]</scope>
    <source>
        <strain evidence="4 5">HSL3-1</strain>
    </source>
</reference>
<protein>
    <submittedName>
        <fullName evidence="4">Spy/CpxP family protein refolding chaperone</fullName>
    </submittedName>
</protein>
<dbReference type="Gene3D" id="1.20.120.1490">
    <property type="match status" value="1"/>
</dbReference>
<keyword evidence="1" id="KW-0175">Coiled coil</keyword>
<dbReference type="RefSeq" id="WP_345973033.1">
    <property type="nucleotide sequence ID" value="NZ_CP147920.1"/>
</dbReference>
<dbReference type="Proteomes" id="UP001447842">
    <property type="component" value="Chromosome"/>
</dbReference>
<dbReference type="Pfam" id="PF07813">
    <property type="entry name" value="LTXXQ"/>
    <property type="match status" value="1"/>
</dbReference>
<gene>
    <name evidence="4" type="ORF">WCY31_02705</name>
</gene>
<evidence type="ECO:0000256" key="2">
    <source>
        <dbReference type="SAM" id="MobiDB-lite"/>
    </source>
</evidence>